<proteinExistence type="predicted"/>
<name>A0A0D8IAX9_9CLOT</name>
<organism evidence="1 2">
    <name type="scientific">Clostridium aceticum</name>
    <dbReference type="NCBI Taxonomy" id="84022"/>
    <lineage>
        <taxon>Bacteria</taxon>
        <taxon>Bacillati</taxon>
        <taxon>Bacillota</taxon>
        <taxon>Clostridia</taxon>
        <taxon>Eubacteriales</taxon>
        <taxon>Clostridiaceae</taxon>
        <taxon>Clostridium</taxon>
    </lineage>
</organism>
<dbReference type="EMBL" id="CP009687">
    <property type="protein sequence ID" value="AKL93603.1"/>
    <property type="molecule type" value="Genomic_DNA"/>
</dbReference>
<protein>
    <submittedName>
        <fullName evidence="1">Uncharacterized protein</fullName>
    </submittedName>
</protein>
<dbReference type="Gene3D" id="2.50.20.20">
    <property type="match status" value="1"/>
</dbReference>
<dbReference type="AlphaFoldDB" id="A0A0D8IAX9"/>
<dbReference type="KEGG" id="cace:CACET_c00850"/>
<dbReference type="STRING" id="84022.CACET_c00850"/>
<evidence type="ECO:0000313" key="1">
    <source>
        <dbReference type="EMBL" id="AKL93603.1"/>
    </source>
</evidence>
<dbReference type="PATRIC" id="fig|84022.5.peg.3948"/>
<gene>
    <name evidence="1" type="ORF">CACET_c00850</name>
</gene>
<dbReference type="RefSeq" id="WP_044824603.1">
    <property type="nucleotide sequence ID" value="NZ_CP009687.1"/>
</dbReference>
<reference evidence="1 2" key="1">
    <citation type="submission" date="2014-10" db="EMBL/GenBank/DDBJ databases">
        <title>Genome sequence of Clostridium aceticum DSM 1496.</title>
        <authorList>
            <person name="Poehlein A."/>
            <person name="Schiel-Bengelsdorf B."/>
            <person name="Gottschalk G."/>
            <person name="Duerre P."/>
            <person name="Daniel R."/>
        </authorList>
    </citation>
    <scope>NUCLEOTIDE SEQUENCE [LARGE SCALE GENOMIC DNA]</scope>
    <source>
        <strain evidence="1 2">DSM 1496</strain>
    </source>
</reference>
<dbReference type="OrthoDB" id="1950397at2"/>
<keyword evidence="2" id="KW-1185">Reference proteome</keyword>
<accession>A0A0D8IAX9</accession>
<sequence>MKKNQIAIILAFILVFSMTTAVMADTSTIDVNHEEAIDVTQEGMTATEMLEKASEELLGFKTMNYILDMDMKSHVIERAEEGLKEADMIIHMLQEGAVDLESNKVYVVSTSKAMAGEEEIDTVTELFIDNYDIYMKFPGTDQWLKSSIDPMMQELQALLGTNIENNVGISKQQMALFGMRATYLPEEKINGEEYYVVLLTVDKEAFKAAADEIIKATVEITQQLIKAEEVSSEEEEEMRQEIETMVKELIYGMDMEIEYTCYIHKDTKNLEKMGIVQRMNMMSGIVEIHTTSTGTFKYYAFDEEISFPNIPQEEIIEGLLVNN</sequence>
<evidence type="ECO:0000313" key="2">
    <source>
        <dbReference type="Proteomes" id="UP000035704"/>
    </source>
</evidence>
<dbReference type="Proteomes" id="UP000035704">
    <property type="component" value="Chromosome"/>
</dbReference>